<dbReference type="KEGG" id="hpk:Hprae_1332"/>
<dbReference type="PATRIC" id="fig|572479.3.peg.1347"/>
<keyword evidence="2" id="KW-1185">Reference proteome</keyword>
<proteinExistence type="predicted"/>
<dbReference type="HOGENOM" id="CLU_3270943_0_0_9"/>
<evidence type="ECO:0000313" key="2">
    <source>
        <dbReference type="Proteomes" id="UP000006866"/>
    </source>
</evidence>
<dbReference type="AlphaFoldDB" id="E3DMX6"/>
<gene>
    <name evidence="1" type="ordered locus">Hprae_1332</name>
</gene>
<name>E3DMX6_HALPG</name>
<organism evidence="1 2">
    <name type="scientific">Halanaerobium praevalens (strain ATCC 33744 / DSM 2228 / GSL)</name>
    <dbReference type="NCBI Taxonomy" id="572479"/>
    <lineage>
        <taxon>Bacteria</taxon>
        <taxon>Bacillati</taxon>
        <taxon>Bacillota</taxon>
        <taxon>Clostridia</taxon>
        <taxon>Halanaerobiales</taxon>
        <taxon>Halanaerobiaceae</taxon>
        <taxon>Halanaerobium</taxon>
    </lineage>
</organism>
<evidence type="ECO:0000313" key="1">
    <source>
        <dbReference type="EMBL" id="ADO77465.1"/>
    </source>
</evidence>
<dbReference type="RefSeq" id="WP_014553492.1">
    <property type="nucleotide sequence ID" value="NC_017455.1"/>
</dbReference>
<dbReference type="STRING" id="572479.Hprae_1332"/>
<protein>
    <submittedName>
        <fullName evidence="1">Uncharacterized protein</fullName>
    </submittedName>
</protein>
<dbReference type="Proteomes" id="UP000006866">
    <property type="component" value="Chromosome"/>
</dbReference>
<accession>E3DMX6</accession>
<reference evidence="2" key="1">
    <citation type="submission" date="2010-10" db="EMBL/GenBank/DDBJ databases">
        <title>The complete genome of Halanaerobium praevalens DSM 2228.</title>
        <authorList>
            <consortium name="US DOE Joint Genome Institute (JGI-PGF)"/>
            <person name="Lucas S."/>
            <person name="Copeland A."/>
            <person name="Lapidus A."/>
            <person name="Glavina del Rio T."/>
            <person name="Dalin E."/>
            <person name="Tice H."/>
            <person name="Bruce D."/>
            <person name="Goodwin L."/>
            <person name="Pitluck S."/>
            <person name="Kyrpides N."/>
            <person name="Mavromatis K."/>
            <person name="Ivanova N."/>
            <person name="Ovchinnikova G."/>
            <person name="Chertkov O."/>
            <person name="Detter J.C."/>
            <person name="Han C."/>
            <person name="Larimer F."/>
            <person name="Land M."/>
            <person name="Hauser L."/>
            <person name="Markowitz V."/>
            <person name="Cheng J.-F."/>
            <person name="Hugenholtz P."/>
            <person name="Woyke T."/>
            <person name="Wu D."/>
            <person name="Tindall B."/>
            <person name="Pomrenke H.G."/>
            <person name="Brambilla E."/>
            <person name="Klenk H.-P."/>
            <person name="Eisen J.A."/>
        </authorList>
    </citation>
    <scope>NUCLEOTIDE SEQUENCE [LARGE SCALE GENOMIC DNA]</scope>
    <source>
        <strain evidence="2">ATCC 33744 / DSM 2228 / GSL</strain>
    </source>
</reference>
<reference evidence="1 2" key="2">
    <citation type="journal article" date="2011" name="Stand. Genomic Sci.">
        <title>Complete genome sequence of the extremely halophilic Halanaerobium praevalens type strain (GSL).</title>
        <authorList>
            <person name="Ivanova N."/>
            <person name="Sikorski J."/>
            <person name="Chertkov O."/>
            <person name="Nolan M."/>
            <person name="Lucas S."/>
            <person name="Hammon N."/>
            <person name="Deshpande S."/>
            <person name="Cheng J.F."/>
            <person name="Tapia R."/>
            <person name="Han C."/>
            <person name="Goodwin L."/>
            <person name="Pitluck S."/>
            <person name="Huntemann M."/>
            <person name="Liolios K."/>
            <person name="Pagani I."/>
            <person name="Mavromatis K."/>
            <person name="Ovchinikova G."/>
            <person name="Pati A."/>
            <person name="Chen A."/>
            <person name="Palaniappan K."/>
            <person name="Land M."/>
            <person name="Hauser L."/>
            <person name="Brambilla E.M."/>
            <person name="Kannan K.P."/>
            <person name="Rohde M."/>
            <person name="Tindall B.J."/>
            <person name="Goker M."/>
            <person name="Detter J.C."/>
            <person name="Woyke T."/>
            <person name="Bristow J."/>
            <person name="Eisen J.A."/>
            <person name="Markowitz V."/>
            <person name="Hugenholtz P."/>
            <person name="Kyrpides N.C."/>
            <person name="Klenk H.P."/>
            <person name="Lapidus A."/>
        </authorList>
    </citation>
    <scope>NUCLEOTIDE SEQUENCE [LARGE SCALE GENOMIC DNA]</scope>
    <source>
        <strain evidence="2">ATCC 33744 / DSM 2228 / GSL</strain>
    </source>
</reference>
<sequence>MSAFLGPIHIYAEQAKKLAEKAKIRDDVNKFNLIIIQLSLE</sequence>
<dbReference type="EMBL" id="CP002175">
    <property type="protein sequence ID" value="ADO77465.1"/>
    <property type="molecule type" value="Genomic_DNA"/>
</dbReference>